<accession>A0AAD8N2N3</accession>
<name>A0AAD8N2N3_9APIA</name>
<reference evidence="5" key="1">
    <citation type="submission" date="2023-02" db="EMBL/GenBank/DDBJ databases">
        <title>Genome of toxic invasive species Heracleum sosnowskyi carries increased number of genes despite the absence of recent whole-genome duplications.</title>
        <authorList>
            <person name="Schelkunov M."/>
            <person name="Shtratnikova V."/>
            <person name="Makarenko M."/>
            <person name="Klepikova A."/>
            <person name="Omelchenko D."/>
            <person name="Novikova G."/>
            <person name="Obukhova E."/>
            <person name="Bogdanov V."/>
            <person name="Penin A."/>
            <person name="Logacheva M."/>
        </authorList>
    </citation>
    <scope>NUCLEOTIDE SEQUENCE</scope>
    <source>
        <strain evidence="5">Hsosn_3</strain>
        <tissue evidence="5">Leaf</tissue>
    </source>
</reference>
<dbReference type="SMART" id="SM00320">
    <property type="entry name" value="WD40"/>
    <property type="match status" value="4"/>
</dbReference>
<keyword evidence="2" id="KW-0677">Repeat</keyword>
<evidence type="ECO:0000313" key="5">
    <source>
        <dbReference type="EMBL" id="KAK1393751.1"/>
    </source>
</evidence>
<dbReference type="SUPFAM" id="SSF50978">
    <property type="entry name" value="WD40 repeat-like"/>
    <property type="match status" value="1"/>
</dbReference>
<dbReference type="Gene3D" id="1.10.510.10">
    <property type="entry name" value="Transferase(Phosphotransferase) domain 1"/>
    <property type="match status" value="1"/>
</dbReference>
<dbReference type="Gene3D" id="2.130.10.10">
    <property type="entry name" value="YVTN repeat-like/Quinoprotein amine dehydrogenase"/>
    <property type="match status" value="1"/>
</dbReference>
<dbReference type="Pfam" id="PF00400">
    <property type="entry name" value="WD40"/>
    <property type="match status" value="1"/>
</dbReference>
<sequence>MTRAHGNISGAIEKLNQYLEIFMADHDAWRELAEIYVSLQISPNSMNQRNGSQMISGSSCLQSGSENLMHASANASNVYQTDEKTPHFPMKQILRMETNWYTSPEEVTGAPSSCASDIYHLAVLLFESSFADPSKYFNSLCEMVSFISADIDEVKKLQNVIESKGRSSSKKNPSDSTLCASSIENDDFGCLNSRKRSRPESHNYTAEVVDGAIDDYQNSEAPIEKQDKMISRSTRDGEFFATAGVNKKIKVFEYDTILDGGRDIHYPVVEMSSKSKLSSICWNGYIKSQIASSNFDGIMQAWDVVRNQVFTEMKEHEKRVWSVDYSVADPTLLASGSDDGSVKLWNINQGASAATIRTKANVCYVQFPSDSSNFLAFGSADHNIYYFFFAKKKKNLVSALVNQTRKSFY</sequence>
<protein>
    <recommendedName>
        <fullName evidence="4">EMC2 TPR-like domain-containing protein</fullName>
    </recommendedName>
</protein>
<feature type="domain" description="EMC2 TPR-like" evidence="4">
    <location>
        <begin position="2"/>
        <end position="42"/>
    </location>
</feature>
<dbReference type="InterPro" id="IPR011009">
    <property type="entry name" value="Kinase-like_dom_sf"/>
</dbReference>
<evidence type="ECO:0000313" key="6">
    <source>
        <dbReference type="Proteomes" id="UP001237642"/>
    </source>
</evidence>
<dbReference type="EMBL" id="JAUIZM010000003">
    <property type="protein sequence ID" value="KAK1393751.1"/>
    <property type="molecule type" value="Genomic_DNA"/>
</dbReference>
<proteinExistence type="predicted"/>
<dbReference type="PROSITE" id="PS50082">
    <property type="entry name" value="WD_REPEATS_2"/>
    <property type="match status" value="1"/>
</dbReference>
<dbReference type="PANTHER" id="PTHR44218">
    <property type="entry name" value="PROTEIN SPA1-RELATED 2"/>
    <property type="match status" value="1"/>
</dbReference>
<evidence type="ECO:0000259" key="4">
    <source>
        <dbReference type="Pfam" id="PF22890"/>
    </source>
</evidence>
<dbReference type="InterPro" id="IPR055217">
    <property type="entry name" value="TPR_EMC2"/>
</dbReference>
<dbReference type="InterPro" id="IPR019775">
    <property type="entry name" value="WD40_repeat_CS"/>
</dbReference>
<evidence type="ECO:0000256" key="3">
    <source>
        <dbReference type="PROSITE-ProRule" id="PRU00221"/>
    </source>
</evidence>
<dbReference type="SUPFAM" id="SSF56112">
    <property type="entry name" value="Protein kinase-like (PK-like)"/>
    <property type="match status" value="1"/>
</dbReference>
<dbReference type="PANTHER" id="PTHR44218:SF1">
    <property type="entry name" value="PROTEIN SPA1-RELATED 3"/>
    <property type="match status" value="1"/>
</dbReference>
<dbReference type="PROSITE" id="PS00678">
    <property type="entry name" value="WD_REPEATS_1"/>
    <property type="match status" value="1"/>
</dbReference>
<evidence type="ECO:0000256" key="2">
    <source>
        <dbReference type="ARBA" id="ARBA00022737"/>
    </source>
</evidence>
<dbReference type="Pfam" id="PF22890">
    <property type="entry name" value="TPR_EMC2"/>
    <property type="match status" value="1"/>
</dbReference>
<dbReference type="PROSITE" id="PS50294">
    <property type="entry name" value="WD_REPEATS_REGION"/>
    <property type="match status" value="1"/>
</dbReference>
<organism evidence="5 6">
    <name type="scientific">Heracleum sosnowskyi</name>
    <dbReference type="NCBI Taxonomy" id="360622"/>
    <lineage>
        <taxon>Eukaryota</taxon>
        <taxon>Viridiplantae</taxon>
        <taxon>Streptophyta</taxon>
        <taxon>Embryophyta</taxon>
        <taxon>Tracheophyta</taxon>
        <taxon>Spermatophyta</taxon>
        <taxon>Magnoliopsida</taxon>
        <taxon>eudicotyledons</taxon>
        <taxon>Gunneridae</taxon>
        <taxon>Pentapetalae</taxon>
        <taxon>asterids</taxon>
        <taxon>campanulids</taxon>
        <taxon>Apiales</taxon>
        <taxon>Apiaceae</taxon>
        <taxon>Apioideae</taxon>
        <taxon>apioid superclade</taxon>
        <taxon>Tordylieae</taxon>
        <taxon>Tordyliinae</taxon>
        <taxon>Heracleum</taxon>
    </lineage>
</organism>
<comment type="caution">
    <text evidence="5">The sequence shown here is derived from an EMBL/GenBank/DDBJ whole genome shotgun (WGS) entry which is preliminary data.</text>
</comment>
<dbReference type="InterPro" id="IPR036322">
    <property type="entry name" value="WD40_repeat_dom_sf"/>
</dbReference>
<dbReference type="InterPro" id="IPR001680">
    <property type="entry name" value="WD40_rpt"/>
</dbReference>
<evidence type="ECO:0000256" key="1">
    <source>
        <dbReference type="ARBA" id="ARBA00022574"/>
    </source>
</evidence>
<gene>
    <name evidence="5" type="ORF">POM88_012807</name>
</gene>
<dbReference type="Proteomes" id="UP001237642">
    <property type="component" value="Unassembled WGS sequence"/>
</dbReference>
<feature type="repeat" description="WD" evidence="3">
    <location>
        <begin position="313"/>
        <end position="355"/>
    </location>
</feature>
<dbReference type="InterPro" id="IPR044630">
    <property type="entry name" value="SPA1/2/3/4"/>
</dbReference>
<reference evidence="5" key="2">
    <citation type="submission" date="2023-05" db="EMBL/GenBank/DDBJ databases">
        <authorList>
            <person name="Schelkunov M.I."/>
        </authorList>
    </citation>
    <scope>NUCLEOTIDE SEQUENCE</scope>
    <source>
        <strain evidence="5">Hsosn_3</strain>
        <tissue evidence="5">Leaf</tissue>
    </source>
</reference>
<dbReference type="AlphaFoldDB" id="A0AAD8N2N3"/>
<keyword evidence="6" id="KW-1185">Reference proteome</keyword>
<dbReference type="GO" id="GO:0009640">
    <property type="term" value="P:photomorphogenesis"/>
    <property type="evidence" value="ECO:0007669"/>
    <property type="project" value="InterPro"/>
</dbReference>
<dbReference type="InterPro" id="IPR015943">
    <property type="entry name" value="WD40/YVTN_repeat-like_dom_sf"/>
</dbReference>
<keyword evidence="1 3" id="KW-0853">WD repeat</keyword>